<dbReference type="PROSITE" id="PS51194">
    <property type="entry name" value="HELICASE_CTER"/>
    <property type="match status" value="1"/>
</dbReference>
<proteinExistence type="predicted"/>
<name>A0A1H8CXA5_9FIRM</name>
<feature type="domain" description="Helicase C-terminal" evidence="3">
    <location>
        <begin position="1957"/>
        <end position="2122"/>
    </location>
</feature>
<dbReference type="GO" id="GO:0016787">
    <property type="term" value="F:hydrolase activity"/>
    <property type="evidence" value="ECO:0007669"/>
    <property type="project" value="InterPro"/>
</dbReference>
<feature type="compositionally biased region" description="Polar residues" evidence="2">
    <location>
        <begin position="328"/>
        <end position="344"/>
    </location>
</feature>
<feature type="compositionally biased region" description="Polar residues" evidence="2">
    <location>
        <begin position="244"/>
        <end position="256"/>
    </location>
</feature>
<keyword evidence="4" id="KW-0808">Transferase</keyword>
<sequence>MKLNDRIQYLINLFEQTRNEITATPQSYIKFLSFCSRNYKYGYTSQLLFYAQNPNATAIASYDEWKQLNNPVKRGATALWSFNEDMTKPQHYFNIADTVHPNKYEPWANVKEEYKPAVLAQLEKMLEKYQVKYPKTEDVNANLENCVVQYTLDYLKGNQAVQAEQELVIRSVQVEVCSRFGIATHFNPDVFSRLAKMTNHQFVNLQIAIHNITGSVLKTAEQTIKRLERGNNYENKIHQRSQTSLFGRNTDLSANRQDNERDNLQFGRGNNDLSSGNESAGTVNGHLHSSTENYATGEHTSILGGTQNNDAAKRVPGAERQGIHRHISTNTETASGTKPVSSNEPLYGDSTVEQPDNATGEGVRNAGNVRGSNGTQRIEKSIELEPTLTDDSGVGSSVSDNKIRVLVVEPKKEPYVREISKGYKALQEIIQGTFTVTELAAGVDIISADEYPAEPTINRIVKGFPFYETFVVAGVDKTTGKTISLSEENISKYQEQFKAPTYEIPKAVEQKTTKSHHEIVESVLLRGANVEESQKRIYTFFRNNSNKKERIKFLKKEYGWSGSASPLDNGGHIQINYNSKGAVIDYQDDNLQFVDKFTWAQMENGIDALIQQEKYPVPDDWVEPEVDIPQYKSKPFKVDSSLPEDTEYEQMSLFATQEYEEEVEEPIQENRTAEPALLGKAEPKVPEAEQPSVADKEITETPHYKVGDYAELDYSGTSIKGEIKYVGDKDVSVFTGPYSWDVQVINRKYFEKHLRSNPNNEQLHYTLQNYQFPADLALPNGQKAKYQCNISAIKLLKQLEADGAQATAEQQDVLAHYVGWGGIAQAFDESNTTWSIEYKELKSVFTEDEYESARASVNNAHFTSPLVIRAIYNALEKFGFRGGNMLDPGLGIGNFYGALPERLQDSGTYGVEIDSITGRIAKQLYPNSNIQINGFENTEFPDNFFDVCNGNVPFGSYSVFDPRYNKLNLNIHDYFFAKSLDIIRPNGIISYITSKGTLDKASPTFRKYLAQRAELIGAIRLPNTAFKQNAGTEVTSDIIFLKKRERMSVEEPDWVHLGLTEDGIPVNQYFAQNPHMMLGKMVYDTMYGGEDRKETALHADERDLETALQEAVSFLPSDIYEQQKNIQEVESEDVLLASPDVKNFTYTKADNGSIYYRENSVMIKQEFSYANQRLLSDFCELKGCIRYLLNIQMDGCSDEELAQAQKELNQLYDDFVSKHGYVTKKSNYNALQKDTDYFLISSLENVNEDTGEVTKRDIFTKRTITPKRVTNSTETAKDALAVSLSQKGKIDFNYMQQLYKKPLPEIIEELGALIYLNPVHYNEENPTDGYETESEYLSGNVREKLRTAKQAAEQHPELFLKNVEALEKVQPKDILPDEIEIHLGSNFIPLEYYSQFIYDTLNPTAAHRGEDAKRHIFVRYNRFNNSYFITNKALEYKSVLAKDTYGSERMSAYHIIEASLNLQSAVVKDDISEPGEKPRYVINHTETTVAKQKQELLQDTFKEWLFRDVERREKIVRMYNEKYNSIRLREYDGSLLSHIDGLNPEWKLRPKQADAVARGIFSGRNALYAHCVGAGKTLTCVTVAMERKRLGLSNKTMIVVPNTLTDQWKSSFLEYFPGANILVSTKKDFEKNNRRKFISKIATGNYDAVILGFSQFERIPVSDTLMSRELRNQIEDITECIKELKEENSEKWTVKQAEAEKKRLENQLKKLMSGRKDSTITFEELGVDSLIVDEAHNYKNCAIFTKLRNVAGLSTAGAQKSTDLLLKIRYLNELNQGKGCVYFATGTPLSNSMTEMFTMERYLMNDVLENMGFDYFDNWVSVFGETVTSMELKPEGTGYRPRTRLSKFVNLPELVTSFRLVADIQTADMLNLPKPKLVDGKPQIVVAPPSKPLELFLHNAAKRAEDIRSGAVEPYVDNMLKLTGDARRAGTDIRLIDPNAVDDPHSKVNQCVQKVYDIYQSSNDFKGVQLVFCDISTPNPNKFNVYDDMRQKWIEMGIPAKEIAFIHNANNEIQLAKLFSQLRMGQVRILIGSSAKCGAGMNVQDRLIALHHLDSPWTPKDIEQREGRILRPGNNCKEVYIFRYVTEKSFDSYMWSILENKQRFISQIMTSKELPRICEDIDESVLSYAEVKAIANGNPKIKEKMEVEVELAKLKVLKNEYSKKRFRLQDEYEVKYPRSIDQNNTSIKKYEQDIVLRNENTKEDFNILLDGVVFTDKEQAGETIIAMSQKLKKLQNLSIGSYRGFSLELTMDYWLVCYVRICGAENYRVLLSDKSAGVIQRLDNALNSFEKQVSKLEFENAQNEEYILQSKAEYEKPFEHEDKLQALMQKQVELEKELQFDEKTKDEIPSREDDDIELIDALDDELEDDFELEE</sequence>
<evidence type="ECO:0000256" key="2">
    <source>
        <dbReference type="SAM" id="MobiDB-lite"/>
    </source>
</evidence>
<dbReference type="GO" id="GO:0005524">
    <property type="term" value="F:ATP binding"/>
    <property type="evidence" value="ECO:0007669"/>
    <property type="project" value="InterPro"/>
</dbReference>
<dbReference type="GO" id="GO:0032259">
    <property type="term" value="P:methylation"/>
    <property type="evidence" value="ECO:0007669"/>
    <property type="project" value="UniProtKB-KW"/>
</dbReference>
<dbReference type="InterPro" id="IPR052933">
    <property type="entry name" value="DNA_Protect_Modify"/>
</dbReference>
<feature type="coiled-coil region" evidence="1">
    <location>
        <begin position="1667"/>
        <end position="1714"/>
    </location>
</feature>
<feature type="region of interest" description="Disordered" evidence="2">
    <location>
        <begin position="244"/>
        <end position="373"/>
    </location>
</feature>
<dbReference type="InterPro" id="IPR006935">
    <property type="entry name" value="Helicase/UvrB_N"/>
</dbReference>
<keyword evidence="5" id="KW-1185">Reference proteome</keyword>
<dbReference type="Pfam" id="PF12957">
    <property type="entry name" value="DUF3846"/>
    <property type="match status" value="1"/>
</dbReference>
<dbReference type="InterPro" id="IPR001650">
    <property type="entry name" value="Helicase_C-like"/>
</dbReference>
<dbReference type="Gene3D" id="3.40.50.150">
    <property type="entry name" value="Vaccinia Virus protein VP39"/>
    <property type="match status" value="1"/>
</dbReference>
<dbReference type="Gene3D" id="3.40.50.300">
    <property type="entry name" value="P-loop containing nucleotide triphosphate hydrolases"/>
    <property type="match status" value="2"/>
</dbReference>
<gene>
    <name evidence="4" type="ORF">SAMN05216180_2388</name>
</gene>
<dbReference type="GO" id="GO:0003677">
    <property type="term" value="F:DNA binding"/>
    <property type="evidence" value="ECO:0007669"/>
    <property type="project" value="InterPro"/>
</dbReference>
<accession>A0A1H8CXA5</accession>
<dbReference type="PANTHER" id="PTHR41313:SF1">
    <property type="entry name" value="DNA METHYLASE ADENINE-SPECIFIC DOMAIN-CONTAINING PROTEIN"/>
    <property type="match status" value="1"/>
</dbReference>
<dbReference type="InterPro" id="IPR014001">
    <property type="entry name" value="Helicase_ATP-bd"/>
</dbReference>
<reference evidence="4 5" key="1">
    <citation type="submission" date="2016-10" db="EMBL/GenBank/DDBJ databases">
        <authorList>
            <person name="de Groot N.N."/>
        </authorList>
    </citation>
    <scope>NUCLEOTIDE SEQUENCE [LARGE SCALE GENOMIC DNA]</scope>
    <source>
        <strain evidence="4 5">CGMCC 1.5070</strain>
    </source>
</reference>
<dbReference type="SMART" id="SM00487">
    <property type="entry name" value="DEXDc"/>
    <property type="match status" value="1"/>
</dbReference>
<dbReference type="Proteomes" id="UP000199158">
    <property type="component" value="Unassembled WGS sequence"/>
</dbReference>
<evidence type="ECO:0000256" key="1">
    <source>
        <dbReference type="SAM" id="Coils"/>
    </source>
</evidence>
<protein>
    <submittedName>
        <fullName evidence="4">Adenine-specific DNA methylase, N12 class</fullName>
    </submittedName>
</protein>
<evidence type="ECO:0000313" key="5">
    <source>
        <dbReference type="Proteomes" id="UP000199158"/>
    </source>
</evidence>
<dbReference type="Pfam" id="PF04851">
    <property type="entry name" value="ResIII"/>
    <property type="match status" value="1"/>
</dbReference>
<feature type="compositionally biased region" description="Polar residues" evidence="2">
    <location>
        <begin position="271"/>
        <end position="294"/>
    </location>
</feature>
<dbReference type="InterPro" id="IPR029063">
    <property type="entry name" value="SAM-dependent_MTases_sf"/>
</dbReference>
<dbReference type="GO" id="GO:0008168">
    <property type="term" value="F:methyltransferase activity"/>
    <property type="evidence" value="ECO:0007669"/>
    <property type="project" value="UniProtKB-KW"/>
</dbReference>
<dbReference type="STRING" id="474960.SAMN05216180_2388"/>
<dbReference type="SUPFAM" id="SSF52540">
    <property type="entry name" value="P-loop containing nucleoside triphosphate hydrolases"/>
    <property type="match status" value="2"/>
</dbReference>
<keyword evidence="1" id="KW-0175">Coiled coil</keyword>
<evidence type="ECO:0000259" key="3">
    <source>
        <dbReference type="PROSITE" id="PS51194"/>
    </source>
</evidence>
<dbReference type="InterPro" id="IPR024559">
    <property type="entry name" value="DUF3846"/>
</dbReference>
<dbReference type="InterPro" id="IPR027417">
    <property type="entry name" value="P-loop_NTPase"/>
</dbReference>
<evidence type="ECO:0000313" key="4">
    <source>
        <dbReference type="EMBL" id="SEM99646.1"/>
    </source>
</evidence>
<dbReference type="EMBL" id="FOCG01000002">
    <property type="protein sequence ID" value="SEM99646.1"/>
    <property type="molecule type" value="Genomic_DNA"/>
</dbReference>
<organism evidence="4 5">
    <name type="scientific">Hydrogenoanaerobacterium saccharovorans</name>
    <dbReference type="NCBI Taxonomy" id="474960"/>
    <lineage>
        <taxon>Bacteria</taxon>
        <taxon>Bacillati</taxon>
        <taxon>Bacillota</taxon>
        <taxon>Clostridia</taxon>
        <taxon>Eubacteriales</taxon>
        <taxon>Oscillospiraceae</taxon>
        <taxon>Hydrogenoanaerobacterium</taxon>
    </lineage>
</organism>
<keyword evidence="4" id="KW-0489">Methyltransferase</keyword>
<dbReference type="PANTHER" id="PTHR41313">
    <property type="entry name" value="ADENINE-SPECIFIC METHYLTRANSFERASE"/>
    <property type="match status" value="1"/>
</dbReference>
<dbReference type="SUPFAM" id="SSF53335">
    <property type="entry name" value="S-adenosyl-L-methionine-dependent methyltransferases"/>
    <property type="match status" value="1"/>
</dbReference>